<accession>A0A8S5RCP4</accession>
<proteinExistence type="predicted"/>
<name>A0A8S5RCP4_9VIRU</name>
<dbReference type="InterPro" id="IPR055629">
    <property type="entry name" value="DUF7205"/>
</dbReference>
<organism evidence="1">
    <name type="scientific">virus sp. ctmTa7</name>
    <dbReference type="NCBI Taxonomy" id="2828255"/>
    <lineage>
        <taxon>Viruses</taxon>
    </lineage>
</organism>
<evidence type="ECO:0000313" key="1">
    <source>
        <dbReference type="EMBL" id="DAE28907.1"/>
    </source>
</evidence>
<dbReference type="EMBL" id="BK059091">
    <property type="protein sequence ID" value="DAE28907.1"/>
    <property type="molecule type" value="Genomic_DNA"/>
</dbReference>
<protein>
    <submittedName>
        <fullName evidence="1">Uncharacterized protein</fullName>
    </submittedName>
</protein>
<dbReference type="Pfam" id="PF23835">
    <property type="entry name" value="DUF7205"/>
    <property type="match status" value="1"/>
</dbReference>
<sequence>MTDFVNQDLHVGDIVAYIKSVKIEDKPKTCKFVGIIDKVMPKTVKITPITKPDKYISDDMLEEIDIIARYLINNEITKYDEIRLNIKDVITVIYSNEELEECKKEYDSKNKSV</sequence>
<reference evidence="1" key="1">
    <citation type="journal article" date="2021" name="Proc. Natl. Acad. Sci. U.S.A.">
        <title>A Catalog of Tens of Thousands of Viruses from Human Metagenomes Reveals Hidden Associations with Chronic Diseases.</title>
        <authorList>
            <person name="Tisza M.J."/>
            <person name="Buck C.B."/>
        </authorList>
    </citation>
    <scope>NUCLEOTIDE SEQUENCE</scope>
    <source>
        <strain evidence="1">CtmTa7</strain>
    </source>
</reference>